<dbReference type="GO" id="GO:0016020">
    <property type="term" value="C:membrane"/>
    <property type="evidence" value="ECO:0007669"/>
    <property type="project" value="UniProtKB-SubCell"/>
</dbReference>
<comment type="caution">
    <text evidence="13">The sequence shown here is derived from an EMBL/GenBank/DDBJ whole genome shotgun (WGS) entry which is preliminary data.</text>
</comment>
<sequence length="125" mass="13517">MALLSTLGALYIGEIMGQSPCVLCWFQRAFMFPLAIILAVASYTSDAGAWRYALPVAGVGWLIAFYHALLYFGVIAQNITPCGIGPSCSSSNMLIFDGIPIPFLSLLSFTAIIALLIPISWRSHE</sequence>
<evidence type="ECO:0000256" key="9">
    <source>
        <dbReference type="ARBA" id="ARBA00023157"/>
    </source>
</evidence>
<dbReference type="Proteomes" id="UP000004030">
    <property type="component" value="Unassembled WGS sequence"/>
</dbReference>
<dbReference type="GO" id="GO:0015035">
    <property type="term" value="F:protein-disulfide reductase activity"/>
    <property type="evidence" value="ECO:0007669"/>
    <property type="project" value="InterPro"/>
</dbReference>
<feature type="transmembrane region" description="Helical" evidence="12">
    <location>
        <begin position="27"/>
        <end position="45"/>
    </location>
</feature>
<dbReference type="eggNOG" id="COG1495">
    <property type="taxonomic scope" value="Bacteria"/>
</dbReference>
<feature type="transmembrane region" description="Helical" evidence="12">
    <location>
        <begin position="99"/>
        <end position="121"/>
    </location>
</feature>
<evidence type="ECO:0000256" key="2">
    <source>
        <dbReference type="ARBA" id="ARBA00007602"/>
    </source>
</evidence>
<keyword evidence="6 12" id="KW-1133">Transmembrane helix</keyword>
<evidence type="ECO:0000256" key="8">
    <source>
        <dbReference type="ARBA" id="ARBA00023136"/>
    </source>
</evidence>
<dbReference type="InterPro" id="IPR012187">
    <property type="entry name" value="Disulphide_bond_form_BdbC"/>
</dbReference>
<keyword evidence="4 12" id="KW-0812">Transmembrane</keyword>
<evidence type="ECO:0000256" key="6">
    <source>
        <dbReference type="ARBA" id="ARBA00022989"/>
    </source>
</evidence>
<proteinExistence type="inferred from homology"/>
<dbReference type="PATRIC" id="fig|1088721.3.peg.4703"/>
<evidence type="ECO:0000256" key="12">
    <source>
        <dbReference type="SAM" id="Phobius"/>
    </source>
</evidence>
<evidence type="ECO:0000313" key="14">
    <source>
        <dbReference type="Proteomes" id="UP000004030"/>
    </source>
</evidence>
<keyword evidence="8 12" id="KW-0472">Membrane</keyword>
<evidence type="ECO:0000313" key="13">
    <source>
        <dbReference type="EMBL" id="EHJ58260.1"/>
    </source>
</evidence>
<protein>
    <submittedName>
        <fullName evidence="13">Disulfide bond formation protein</fullName>
    </submittedName>
</protein>
<dbReference type="InterPro" id="IPR023380">
    <property type="entry name" value="DsbB-like_sf"/>
</dbReference>
<comment type="similarity">
    <text evidence="2">Belongs to the DsbB family. BdbC subfamily.</text>
</comment>
<dbReference type="Pfam" id="PF02600">
    <property type="entry name" value="DsbB"/>
    <property type="match status" value="1"/>
</dbReference>
<keyword evidence="10" id="KW-0143">Chaperone</keyword>
<dbReference type="AlphaFoldDB" id="G6EKB9"/>
<dbReference type="PIRSF" id="PIRSF036659">
    <property type="entry name" value="BdbC"/>
    <property type="match status" value="1"/>
</dbReference>
<gene>
    <name evidence="13" type="ORF">NSU_4790</name>
</gene>
<evidence type="ECO:0000256" key="5">
    <source>
        <dbReference type="ARBA" id="ARBA00022982"/>
    </source>
</evidence>
<keyword evidence="14" id="KW-1185">Reference proteome</keyword>
<dbReference type="PANTHER" id="PTHR43469:SF1">
    <property type="entry name" value="SPBETA PROPHAGE-DERIVED DISULFIDE BOND FORMATION PROTEIN B"/>
    <property type="match status" value="1"/>
</dbReference>
<feature type="transmembrane region" description="Helical" evidence="12">
    <location>
        <begin position="52"/>
        <end position="79"/>
    </location>
</feature>
<dbReference type="SUPFAM" id="SSF158442">
    <property type="entry name" value="DsbB-like"/>
    <property type="match status" value="1"/>
</dbReference>
<organism evidence="13 14">
    <name type="scientific">Novosphingobium pentaromativorans US6-1</name>
    <dbReference type="NCBI Taxonomy" id="1088721"/>
    <lineage>
        <taxon>Bacteria</taxon>
        <taxon>Pseudomonadati</taxon>
        <taxon>Pseudomonadota</taxon>
        <taxon>Alphaproteobacteria</taxon>
        <taxon>Sphingomonadales</taxon>
        <taxon>Sphingomonadaceae</taxon>
        <taxon>Novosphingobium</taxon>
    </lineage>
</organism>
<dbReference type="EMBL" id="AGFM01000092">
    <property type="protein sequence ID" value="EHJ58260.1"/>
    <property type="molecule type" value="Genomic_DNA"/>
</dbReference>
<evidence type="ECO:0000256" key="3">
    <source>
        <dbReference type="ARBA" id="ARBA00022448"/>
    </source>
</evidence>
<comment type="subcellular location">
    <subcellularLocation>
        <location evidence="1">Membrane</location>
        <topology evidence="1">Multi-pass membrane protein</topology>
    </subcellularLocation>
</comment>
<accession>G6EKB9</accession>
<evidence type="ECO:0000256" key="1">
    <source>
        <dbReference type="ARBA" id="ARBA00004141"/>
    </source>
</evidence>
<keyword evidence="5" id="KW-0249">Electron transport</keyword>
<keyword evidence="11" id="KW-0676">Redox-active center</keyword>
<name>G6EKB9_9SPHN</name>
<keyword evidence="9" id="KW-1015">Disulfide bond</keyword>
<keyword evidence="7" id="KW-0560">Oxidoreductase</keyword>
<evidence type="ECO:0000256" key="10">
    <source>
        <dbReference type="ARBA" id="ARBA00023186"/>
    </source>
</evidence>
<dbReference type="InterPro" id="IPR003752">
    <property type="entry name" value="DiS_bond_form_DsbB/BdbC"/>
</dbReference>
<dbReference type="GO" id="GO:0006457">
    <property type="term" value="P:protein folding"/>
    <property type="evidence" value="ECO:0007669"/>
    <property type="project" value="InterPro"/>
</dbReference>
<keyword evidence="3" id="KW-0813">Transport</keyword>
<evidence type="ECO:0000256" key="7">
    <source>
        <dbReference type="ARBA" id="ARBA00023002"/>
    </source>
</evidence>
<dbReference type="Gene3D" id="1.20.1550.10">
    <property type="entry name" value="DsbB-like"/>
    <property type="match status" value="1"/>
</dbReference>
<evidence type="ECO:0000256" key="11">
    <source>
        <dbReference type="ARBA" id="ARBA00023284"/>
    </source>
</evidence>
<dbReference type="PANTHER" id="PTHR43469">
    <property type="entry name" value="DISULFIDE FORMATION PROTEIN-RELATED"/>
    <property type="match status" value="1"/>
</dbReference>
<reference evidence="13 14" key="1">
    <citation type="journal article" date="2012" name="J. Bacteriol.">
        <title>Genome sequence of benzo(a)pyrene-degrading bacterium Novosphingobium pentaromativorans US6-1.</title>
        <authorList>
            <person name="Luo Y.R."/>
            <person name="Kang S.G."/>
            <person name="Kim S.J."/>
            <person name="Kim M.R."/>
            <person name="Li N."/>
            <person name="Lee J.H."/>
            <person name="Kwon K.K."/>
        </authorList>
    </citation>
    <scope>NUCLEOTIDE SEQUENCE [LARGE SCALE GENOMIC DNA]</scope>
    <source>
        <strain evidence="13 14">US6-1</strain>
    </source>
</reference>
<evidence type="ECO:0000256" key="4">
    <source>
        <dbReference type="ARBA" id="ARBA00022692"/>
    </source>
</evidence>